<dbReference type="EMBL" id="MU003726">
    <property type="protein sequence ID" value="KAF2801931.1"/>
    <property type="molecule type" value="Genomic_DNA"/>
</dbReference>
<reference evidence="4" key="3">
    <citation type="submission" date="2025-04" db="UniProtKB">
        <authorList>
            <consortium name="RefSeq"/>
        </authorList>
    </citation>
    <scope>IDENTIFICATION</scope>
    <source>
        <strain evidence="4">CBS 304.34</strain>
    </source>
</reference>
<dbReference type="Proteomes" id="UP000504636">
    <property type="component" value="Unplaced"/>
</dbReference>
<dbReference type="AlphaFoldDB" id="A0A6A6XZE1"/>
<sequence>MLTQAPLYRSLQQFADFAPFLTFRITLLDDTEIDDQMRAAKASVERHERIWDESEGIFRRLRQRIRVLRRVPQAATKRNHISMPPLVPKFKVRQRTERQTARKNPTNLSTEVTKEVSDSLMKPLIEEWAPRDPLPPAASTTSATKLLEQGPSCAQLPIRSIARRSRTGATETAWTASPTKLSRKRKGSLTPPLIRKYEPKDMRVHDQKSSKPPLVRK</sequence>
<feature type="region of interest" description="Disordered" evidence="1">
    <location>
        <begin position="83"/>
        <end position="115"/>
    </location>
</feature>
<dbReference type="OrthoDB" id="10664774at2759"/>
<protein>
    <submittedName>
        <fullName evidence="2 4">Uncharacterized protein</fullName>
    </submittedName>
</protein>
<feature type="compositionally biased region" description="Polar residues" evidence="1">
    <location>
        <begin position="102"/>
        <end position="111"/>
    </location>
</feature>
<dbReference type="GeneID" id="54454240"/>
<evidence type="ECO:0000313" key="2">
    <source>
        <dbReference type="EMBL" id="KAF2801931.1"/>
    </source>
</evidence>
<evidence type="ECO:0000313" key="3">
    <source>
        <dbReference type="Proteomes" id="UP000504636"/>
    </source>
</evidence>
<reference evidence="2 4" key="1">
    <citation type="journal article" date="2020" name="Stud. Mycol.">
        <title>101 Dothideomycetes genomes: a test case for predicting lifestyles and emergence of pathogens.</title>
        <authorList>
            <person name="Haridas S."/>
            <person name="Albert R."/>
            <person name="Binder M."/>
            <person name="Bloem J."/>
            <person name="Labutti K."/>
            <person name="Salamov A."/>
            <person name="Andreopoulos B."/>
            <person name="Baker S."/>
            <person name="Barry K."/>
            <person name="Bills G."/>
            <person name="Bluhm B."/>
            <person name="Cannon C."/>
            <person name="Castanera R."/>
            <person name="Culley D."/>
            <person name="Daum C."/>
            <person name="Ezra D."/>
            <person name="Gonzalez J."/>
            <person name="Henrissat B."/>
            <person name="Kuo A."/>
            <person name="Liang C."/>
            <person name="Lipzen A."/>
            <person name="Lutzoni F."/>
            <person name="Magnuson J."/>
            <person name="Mondo S."/>
            <person name="Nolan M."/>
            <person name="Ohm R."/>
            <person name="Pangilinan J."/>
            <person name="Park H.-J."/>
            <person name="Ramirez L."/>
            <person name="Alfaro M."/>
            <person name="Sun H."/>
            <person name="Tritt A."/>
            <person name="Yoshinaga Y."/>
            <person name="Zwiers L.-H."/>
            <person name="Turgeon B."/>
            <person name="Goodwin S."/>
            <person name="Spatafora J."/>
            <person name="Crous P."/>
            <person name="Grigoriev I."/>
        </authorList>
    </citation>
    <scope>NUCLEOTIDE SEQUENCE</scope>
    <source>
        <strain evidence="2 4">CBS 304.34</strain>
    </source>
</reference>
<accession>A0A6A6XZE1</accession>
<name>A0A6A6XZE1_9PEZI</name>
<evidence type="ECO:0000256" key="1">
    <source>
        <dbReference type="SAM" id="MobiDB-lite"/>
    </source>
</evidence>
<proteinExistence type="predicted"/>
<feature type="compositionally biased region" description="Polar residues" evidence="1">
    <location>
        <begin position="167"/>
        <end position="180"/>
    </location>
</feature>
<gene>
    <name evidence="2 4" type="ORF">BDZ99DRAFT_211441</name>
</gene>
<keyword evidence="3" id="KW-1185">Reference proteome</keyword>
<feature type="region of interest" description="Disordered" evidence="1">
    <location>
        <begin position="163"/>
        <end position="217"/>
    </location>
</feature>
<evidence type="ECO:0000313" key="4">
    <source>
        <dbReference type="RefSeq" id="XP_033568895.1"/>
    </source>
</evidence>
<reference evidence="4" key="2">
    <citation type="submission" date="2020-04" db="EMBL/GenBank/DDBJ databases">
        <authorList>
            <consortium name="NCBI Genome Project"/>
        </authorList>
    </citation>
    <scope>NUCLEOTIDE SEQUENCE</scope>
    <source>
        <strain evidence="4">CBS 304.34</strain>
    </source>
</reference>
<dbReference type="RefSeq" id="XP_033568895.1">
    <property type="nucleotide sequence ID" value="XM_033713347.1"/>
</dbReference>
<organism evidence="2">
    <name type="scientific">Mytilinidion resinicola</name>
    <dbReference type="NCBI Taxonomy" id="574789"/>
    <lineage>
        <taxon>Eukaryota</taxon>
        <taxon>Fungi</taxon>
        <taxon>Dikarya</taxon>
        <taxon>Ascomycota</taxon>
        <taxon>Pezizomycotina</taxon>
        <taxon>Dothideomycetes</taxon>
        <taxon>Pleosporomycetidae</taxon>
        <taxon>Mytilinidiales</taxon>
        <taxon>Mytilinidiaceae</taxon>
        <taxon>Mytilinidion</taxon>
    </lineage>
</organism>
<feature type="compositionally biased region" description="Basic and acidic residues" evidence="1">
    <location>
        <begin position="195"/>
        <end position="209"/>
    </location>
</feature>